<evidence type="ECO:0000313" key="2">
    <source>
        <dbReference type="Proteomes" id="UP000272942"/>
    </source>
</evidence>
<reference evidence="1 2" key="2">
    <citation type="submission" date="2018-11" db="EMBL/GenBank/DDBJ databases">
        <authorList>
            <consortium name="Pathogen Informatics"/>
        </authorList>
    </citation>
    <scope>NUCLEOTIDE SEQUENCE [LARGE SCALE GENOMIC DNA]</scope>
    <source>
        <strain evidence="1 2">Egypt</strain>
    </source>
</reference>
<name>A0A183AV30_9TREM</name>
<accession>A0A183AV30</accession>
<dbReference type="EMBL" id="UZAN01049730">
    <property type="protein sequence ID" value="VDP87661.1"/>
    <property type="molecule type" value="Genomic_DNA"/>
</dbReference>
<sequence>MNRWRVFGSFDSSGKPGRAMDLDKGYTRHVKALSTDMCRVLYGVPLPGVKNPTSSSAAANRPRPLIRKVEAHLIHG</sequence>
<proteinExistence type="predicted"/>
<reference evidence="3" key="1">
    <citation type="submission" date="2016-06" db="UniProtKB">
        <authorList>
            <consortium name="WormBaseParasite"/>
        </authorList>
    </citation>
    <scope>IDENTIFICATION</scope>
</reference>
<evidence type="ECO:0000313" key="3">
    <source>
        <dbReference type="WBParaSite" id="ECPE_0001084801-mRNA-1"/>
    </source>
</evidence>
<organism evidence="3">
    <name type="scientific">Echinostoma caproni</name>
    <dbReference type="NCBI Taxonomy" id="27848"/>
    <lineage>
        <taxon>Eukaryota</taxon>
        <taxon>Metazoa</taxon>
        <taxon>Spiralia</taxon>
        <taxon>Lophotrochozoa</taxon>
        <taxon>Platyhelminthes</taxon>
        <taxon>Trematoda</taxon>
        <taxon>Digenea</taxon>
        <taxon>Plagiorchiida</taxon>
        <taxon>Echinostomata</taxon>
        <taxon>Echinostomatoidea</taxon>
        <taxon>Echinostomatidae</taxon>
        <taxon>Echinostoma</taxon>
    </lineage>
</organism>
<gene>
    <name evidence="1" type="ORF">ECPE_LOCUS10815</name>
</gene>
<dbReference type="WBParaSite" id="ECPE_0001084801-mRNA-1">
    <property type="protein sequence ID" value="ECPE_0001084801-mRNA-1"/>
    <property type="gene ID" value="ECPE_0001084801"/>
</dbReference>
<keyword evidence="2" id="KW-1185">Reference proteome</keyword>
<protein>
    <submittedName>
        <fullName evidence="3">Transposase</fullName>
    </submittedName>
</protein>
<dbReference type="Proteomes" id="UP000272942">
    <property type="component" value="Unassembled WGS sequence"/>
</dbReference>
<evidence type="ECO:0000313" key="1">
    <source>
        <dbReference type="EMBL" id="VDP87661.1"/>
    </source>
</evidence>
<dbReference type="AlphaFoldDB" id="A0A183AV30"/>